<dbReference type="RefSeq" id="WP_148749584.1">
    <property type="nucleotide sequence ID" value="NZ_VSSR01000008.1"/>
</dbReference>
<sequence length="66" mass="7321">MHLTYSPDHDIRDGEPWNDHELLDVKAVLARGGTIEEAAELICRAGTVEDVRRKAAELGLINDPLN</sequence>
<evidence type="ECO:0000313" key="1">
    <source>
        <dbReference type="EMBL" id="TYL87406.1"/>
    </source>
</evidence>
<name>A0A5S4X2U4_9BRAD</name>
<dbReference type="Proteomes" id="UP000324853">
    <property type="component" value="Unassembled WGS sequence"/>
</dbReference>
<proteinExistence type="predicted"/>
<organism evidence="1 2">
    <name type="scientific">Bradyrhizobium cytisi</name>
    <dbReference type="NCBI Taxonomy" id="515489"/>
    <lineage>
        <taxon>Bacteria</taxon>
        <taxon>Pseudomonadati</taxon>
        <taxon>Pseudomonadota</taxon>
        <taxon>Alphaproteobacteria</taxon>
        <taxon>Hyphomicrobiales</taxon>
        <taxon>Nitrobacteraceae</taxon>
        <taxon>Bradyrhizobium</taxon>
    </lineage>
</organism>
<protein>
    <submittedName>
        <fullName evidence="1">Uncharacterized protein</fullName>
    </submittedName>
</protein>
<dbReference type="EMBL" id="VSSR01000008">
    <property type="protein sequence ID" value="TYL87406.1"/>
    <property type="molecule type" value="Genomic_DNA"/>
</dbReference>
<gene>
    <name evidence="1" type="ORF">FXB38_04595</name>
</gene>
<comment type="caution">
    <text evidence="1">The sequence shown here is derived from an EMBL/GenBank/DDBJ whole genome shotgun (WGS) entry which is preliminary data.</text>
</comment>
<keyword evidence="2" id="KW-1185">Reference proteome</keyword>
<reference evidence="1 2" key="1">
    <citation type="submission" date="2019-08" db="EMBL/GenBank/DDBJ databases">
        <title>Bradyrhizobium hipponensis sp. nov., a rhizobium isolated from a Lupinus angustifolius root nodule in Tunisia.</title>
        <authorList>
            <person name="Off K."/>
            <person name="Rejili M."/>
            <person name="Mars M."/>
            <person name="Brachmann A."/>
            <person name="Marin M."/>
        </authorList>
    </citation>
    <scope>NUCLEOTIDE SEQUENCE [LARGE SCALE GENOMIC DNA]</scope>
    <source>
        <strain evidence="1 2">CTAW11</strain>
    </source>
</reference>
<dbReference type="AlphaFoldDB" id="A0A5S4X2U4"/>
<evidence type="ECO:0000313" key="2">
    <source>
        <dbReference type="Proteomes" id="UP000324853"/>
    </source>
</evidence>
<accession>A0A5S4X2U4</accession>